<accession>A0A382LKJ2</accession>
<protein>
    <submittedName>
        <fullName evidence="1">Uncharacterized protein</fullName>
    </submittedName>
</protein>
<dbReference type="EMBL" id="UINC01087620">
    <property type="protein sequence ID" value="SVC37140.1"/>
    <property type="molecule type" value="Genomic_DNA"/>
</dbReference>
<reference evidence="1" key="1">
    <citation type="submission" date="2018-05" db="EMBL/GenBank/DDBJ databases">
        <authorList>
            <person name="Lanie J.A."/>
            <person name="Ng W.-L."/>
            <person name="Kazmierczak K.M."/>
            <person name="Andrzejewski T.M."/>
            <person name="Davidsen T.M."/>
            <person name="Wayne K.J."/>
            <person name="Tettelin H."/>
            <person name="Glass J.I."/>
            <person name="Rusch D."/>
            <person name="Podicherti R."/>
            <person name="Tsui H.-C.T."/>
            <person name="Winkler M.E."/>
        </authorList>
    </citation>
    <scope>NUCLEOTIDE SEQUENCE</scope>
</reference>
<sequence length="36" mass="4385">MTYEEKVDKIERGKKEQVKGDWKKTQNEIDRAFERA</sequence>
<dbReference type="AlphaFoldDB" id="A0A382LKJ2"/>
<gene>
    <name evidence="1" type="ORF">METZ01_LOCUS289994</name>
</gene>
<proteinExistence type="predicted"/>
<organism evidence="1">
    <name type="scientific">marine metagenome</name>
    <dbReference type="NCBI Taxonomy" id="408172"/>
    <lineage>
        <taxon>unclassified sequences</taxon>
        <taxon>metagenomes</taxon>
        <taxon>ecological metagenomes</taxon>
    </lineage>
</organism>
<feature type="non-terminal residue" evidence="1">
    <location>
        <position position="36"/>
    </location>
</feature>
<name>A0A382LKJ2_9ZZZZ</name>
<evidence type="ECO:0000313" key="1">
    <source>
        <dbReference type="EMBL" id="SVC37140.1"/>
    </source>
</evidence>